<evidence type="ECO:0000313" key="2">
    <source>
        <dbReference type="EMBL" id="KAJ4385800.1"/>
    </source>
</evidence>
<proteinExistence type="predicted"/>
<sequence>MPIIRIPGRSSRVPSKGGKSVKGGKRPIKGPKRQVPPPRRDSVSSIDSSSSLSSPANLSNDDGYSGVEDVSDSDADDADHVFAAEQEHIANQHSSPRPTPDFDFDMNNDDADDADDDDSDDDSSTPSKESQRLTSGGAVLIDDTSSDADSWNGFTDEHDQSQPPLDTPMVDDEDHISPAARHVHFADLPGSDSDTDDDGDNHDGFFPDIFVPEDALDSRFRKEIGLDNDDYSSDSQTYWDHHGDDEFEGFSDNETQMPRSMFPNSLGGSADFPLDPPGKFDLSNDGCGQGHDTGDLFTEFRLPWDISRSNEATAVSTPSMVPEVPVDDDDDDEESDGYESDGETTEEDEPVLIPKDSPIRRSASRGSSDAEAAPESPFTAAPTGSRKRVCVLNPLTQKLIIFTPQKKRRSGMSLVASPGQGQPDYFSLSTLSFVSGGPMDAGSGPLNPFYGSEWMAPTNGLPSLGLPATGLTPALFPNLDSEGSSIRTDEDEEDEGERNLDVDLFLAFDSDDSDAEGANGDNPPDGDNENGSNAGDAETASGRPSAADSHHKSTKTYAPLAHLGGMNVGAFRRNQTTQQLIARGEATPESLAFSNSLFHGTLRGIRDGALPAAATSLTPERRRKPQPAKSPLEAASLKRKAFGTAGEAHKKRKSISDVGKMHI</sequence>
<feature type="region of interest" description="Disordered" evidence="1">
    <location>
        <begin position="616"/>
        <end position="663"/>
    </location>
</feature>
<feature type="region of interest" description="Disordered" evidence="1">
    <location>
        <begin position="1"/>
        <end position="209"/>
    </location>
</feature>
<feature type="compositionally biased region" description="Polar residues" evidence="1">
    <location>
        <begin position="124"/>
        <end position="134"/>
    </location>
</feature>
<feature type="compositionally biased region" description="Low complexity" evidence="1">
    <location>
        <begin position="7"/>
        <end position="18"/>
    </location>
</feature>
<dbReference type="Proteomes" id="UP001140453">
    <property type="component" value="Unassembled WGS sequence"/>
</dbReference>
<feature type="compositionally biased region" description="Low complexity" evidence="1">
    <location>
        <begin position="43"/>
        <end position="62"/>
    </location>
</feature>
<organism evidence="2 3">
    <name type="scientific">Gnomoniopsis smithogilvyi</name>
    <dbReference type="NCBI Taxonomy" id="1191159"/>
    <lineage>
        <taxon>Eukaryota</taxon>
        <taxon>Fungi</taxon>
        <taxon>Dikarya</taxon>
        <taxon>Ascomycota</taxon>
        <taxon>Pezizomycotina</taxon>
        <taxon>Sordariomycetes</taxon>
        <taxon>Sordariomycetidae</taxon>
        <taxon>Diaporthales</taxon>
        <taxon>Gnomoniaceae</taxon>
        <taxon>Gnomoniopsis</taxon>
    </lineage>
</organism>
<feature type="region of interest" description="Disordered" evidence="1">
    <location>
        <begin position="226"/>
        <end position="295"/>
    </location>
</feature>
<protein>
    <submittedName>
        <fullName evidence="2">Uncharacterized protein</fullName>
    </submittedName>
</protein>
<evidence type="ECO:0000256" key="1">
    <source>
        <dbReference type="SAM" id="MobiDB-lite"/>
    </source>
</evidence>
<feature type="region of interest" description="Disordered" evidence="1">
    <location>
        <begin position="472"/>
        <end position="498"/>
    </location>
</feature>
<accession>A0A9W8YIU0</accession>
<feature type="region of interest" description="Disordered" evidence="1">
    <location>
        <begin position="510"/>
        <end position="554"/>
    </location>
</feature>
<dbReference type="OrthoDB" id="5399183at2759"/>
<dbReference type="EMBL" id="JAPEVB010000007">
    <property type="protein sequence ID" value="KAJ4385800.1"/>
    <property type="molecule type" value="Genomic_DNA"/>
</dbReference>
<feature type="compositionally biased region" description="Low complexity" evidence="1">
    <location>
        <begin position="516"/>
        <end position="531"/>
    </location>
</feature>
<feature type="region of interest" description="Disordered" evidence="1">
    <location>
        <begin position="311"/>
        <end position="387"/>
    </location>
</feature>
<dbReference type="AlphaFoldDB" id="A0A9W8YIU0"/>
<name>A0A9W8YIU0_9PEZI</name>
<feature type="compositionally biased region" description="Acidic residues" evidence="1">
    <location>
        <begin position="325"/>
        <end position="350"/>
    </location>
</feature>
<gene>
    <name evidence="2" type="ORF">N0V93_010231</name>
</gene>
<feature type="compositionally biased region" description="Basic and acidic residues" evidence="1">
    <location>
        <begin position="78"/>
        <end position="90"/>
    </location>
</feature>
<reference evidence="2" key="1">
    <citation type="submission" date="2022-10" db="EMBL/GenBank/DDBJ databases">
        <title>Tapping the CABI collections for fungal endophytes: first genome assemblies for Collariella, Neodidymelliopsis, Ascochyta clinopodiicola, Didymella pomorum, Didymosphaeria variabile, Neocosmospora piperis and Neocucurbitaria cava.</title>
        <authorList>
            <person name="Hill R."/>
        </authorList>
    </citation>
    <scope>NUCLEOTIDE SEQUENCE</scope>
    <source>
        <strain evidence="2">IMI 355082</strain>
    </source>
</reference>
<feature type="compositionally biased region" description="Basic residues" evidence="1">
    <location>
        <begin position="22"/>
        <end position="32"/>
    </location>
</feature>
<keyword evidence="3" id="KW-1185">Reference proteome</keyword>
<evidence type="ECO:0000313" key="3">
    <source>
        <dbReference type="Proteomes" id="UP001140453"/>
    </source>
</evidence>
<comment type="caution">
    <text evidence="2">The sequence shown here is derived from an EMBL/GenBank/DDBJ whole genome shotgun (WGS) entry which is preliminary data.</text>
</comment>
<feature type="compositionally biased region" description="Polar residues" evidence="1">
    <location>
        <begin position="252"/>
        <end position="267"/>
    </location>
</feature>
<feature type="compositionally biased region" description="Acidic residues" evidence="1">
    <location>
        <begin position="102"/>
        <end position="123"/>
    </location>
</feature>